<dbReference type="PANTHER" id="PTHR24096:SF149">
    <property type="entry name" value="AMP-BINDING DOMAIN-CONTAINING PROTEIN-RELATED"/>
    <property type="match status" value="1"/>
</dbReference>
<dbReference type="InterPro" id="IPR000873">
    <property type="entry name" value="AMP-dep_synth/lig_dom"/>
</dbReference>
<evidence type="ECO:0000256" key="2">
    <source>
        <dbReference type="ARBA" id="ARBA00022598"/>
    </source>
</evidence>
<organism evidence="5 6">
    <name type="scientific">Noviherbaspirillum galbum</name>
    <dbReference type="NCBI Taxonomy" id="2709383"/>
    <lineage>
        <taxon>Bacteria</taxon>
        <taxon>Pseudomonadati</taxon>
        <taxon>Pseudomonadota</taxon>
        <taxon>Betaproteobacteria</taxon>
        <taxon>Burkholderiales</taxon>
        <taxon>Oxalobacteraceae</taxon>
        <taxon>Noviherbaspirillum</taxon>
    </lineage>
</organism>
<dbReference type="InterPro" id="IPR025110">
    <property type="entry name" value="AMP-bd_C"/>
</dbReference>
<dbReference type="Gene3D" id="3.30.300.30">
    <property type="match status" value="1"/>
</dbReference>
<protein>
    <submittedName>
        <fullName evidence="5">AMP-binding protein</fullName>
    </submittedName>
</protein>
<dbReference type="RefSeq" id="WP_163964645.1">
    <property type="nucleotide sequence ID" value="NZ_JAAIVB010000048.1"/>
</dbReference>
<dbReference type="SUPFAM" id="SSF56801">
    <property type="entry name" value="Acetyl-CoA synthetase-like"/>
    <property type="match status" value="1"/>
</dbReference>
<sequence length="535" mass="58718">MQAIDYRHGEQPLHEYLRHHARIRPEKAAYLWYGKEISYGELDRLSDRFAVKLAALGVKKGDRVLVFLNNCPQYAIAHFGIQKLGAIISPCSPLFKKHELEYQAADLGAEVIVAADQLYPVIEQVLPSTRLKHVFLTHYGDMLPPEPAISVPPEMSTPKLAVAGTMDFLESLEQPGEAVPQPALQMEDVALMTYTSGTTGMPKGAMLTYRNALFKTACTAFASGAEHDHVMLAVAPLYHIAGMLMGLNVTVYSGATTVLLHRFDPLAVLQAIDRYKVVNWYSIAPMNVAVMQAPQAGDYDLRSLRINPCTSFGITLTEELAERWRAFAGGCQTYEAAYGLSETHTCDTYTPPDAIRWGTQGRLLPGVECRIVDPQTGNDLPVGTLGEIAMRSPGNFKGYWNKPEATAATLRDGWVFTGDMGKLDADGNLTFTGRLKEMIKVSGYSVFPEEVETILIKHPAVKQAAVIGIPDPAKGEVVKAFVVLHPGAPASTPEDIIAWSREQMASYKAPREVIFRSELPATGTGKMLRRLLKEG</sequence>
<dbReference type="GO" id="GO:0016405">
    <property type="term" value="F:CoA-ligase activity"/>
    <property type="evidence" value="ECO:0007669"/>
    <property type="project" value="TreeGrafter"/>
</dbReference>
<dbReference type="Gene3D" id="3.40.50.12780">
    <property type="entry name" value="N-terminal domain of ligase-like"/>
    <property type="match status" value="1"/>
</dbReference>
<dbReference type="Proteomes" id="UP000482155">
    <property type="component" value="Unassembled WGS sequence"/>
</dbReference>
<dbReference type="Pfam" id="PF00501">
    <property type="entry name" value="AMP-binding"/>
    <property type="match status" value="1"/>
</dbReference>
<evidence type="ECO:0000256" key="1">
    <source>
        <dbReference type="ARBA" id="ARBA00006432"/>
    </source>
</evidence>
<comment type="caution">
    <text evidence="5">The sequence shown here is derived from an EMBL/GenBank/DDBJ whole genome shotgun (WGS) entry which is preliminary data.</text>
</comment>
<dbReference type="InterPro" id="IPR020845">
    <property type="entry name" value="AMP-binding_CS"/>
</dbReference>
<feature type="domain" description="AMP-binding enzyme C-terminal" evidence="4">
    <location>
        <begin position="450"/>
        <end position="526"/>
    </location>
</feature>
<dbReference type="EMBL" id="JAAIVB010000048">
    <property type="protein sequence ID" value="NEX62419.1"/>
    <property type="molecule type" value="Genomic_DNA"/>
</dbReference>
<dbReference type="PROSITE" id="PS00455">
    <property type="entry name" value="AMP_BINDING"/>
    <property type="match status" value="1"/>
</dbReference>
<proteinExistence type="inferred from homology"/>
<accession>A0A6B3SXD8</accession>
<keyword evidence="2" id="KW-0436">Ligase</keyword>
<dbReference type="InterPro" id="IPR045851">
    <property type="entry name" value="AMP-bd_C_sf"/>
</dbReference>
<evidence type="ECO:0000259" key="4">
    <source>
        <dbReference type="Pfam" id="PF13193"/>
    </source>
</evidence>
<gene>
    <name evidence="5" type="ORF">G3574_15115</name>
</gene>
<reference evidence="5 6" key="1">
    <citation type="submission" date="2020-02" db="EMBL/GenBank/DDBJ databases">
        <authorList>
            <person name="Kim M.K."/>
        </authorList>
    </citation>
    <scope>NUCLEOTIDE SEQUENCE [LARGE SCALE GENOMIC DNA]</scope>
    <source>
        <strain evidence="5 6">17J57-3</strain>
    </source>
</reference>
<dbReference type="AlphaFoldDB" id="A0A6B3SXD8"/>
<feature type="domain" description="AMP-dependent synthetase/ligase" evidence="3">
    <location>
        <begin position="18"/>
        <end position="400"/>
    </location>
</feature>
<dbReference type="Pfam" id="PF13193">
    <property type="entry name" value="AMP-binding_C"/>
    <property type="match status" value="1"/>
</dbReference>
<name>A0A6B3SXD8_9BURK</name>
<dbReference type="InterPro" id="IPR042099">
    <property type="entry name" value="ANL_N_sf"/>
</dbReference>
<evidence type="ECO:0000313" key="5">
    <source>
        <dbReference type="EMBL" id="NEX62419.1"/>
    </source>
</evidence>
<keyword evidence="6" id="KW-1185">Reference proteome</keyword>
<evidence type="ECO:0000259" key="3">
    <source>
        <dbReference type="Pfam" id="PF00501"/>
    </source>
</evidence>
<dbReference type="PANTHER" id="PTHR24096">
    <property type="entry name" value="LONG-CHAIN-FATTY-ACID--COA LIGASE"/>
    <property type="match status" value="1"/>
</dbReference>
<evidence type="ECO:0000313" key="6">
    <source>
        <dbReference type="Proteomes" id="UP000482155"/>
    </source>
</evidence>
<comment type="similarity">
    <text evidence="1">Belongs to the ATP-dependent AMP-binding enzyme family.</text>
</comment>